<organism evidence="2 3">
    <name type="scientific">Phytomonospora endophytica</name>
    <dbReference type="NCBI Taxonomy" id="714109"/>
    <lineage>
        <taxon>Bacteria</taxon>
        <taxon>Bacillati</taxon>
        <taxon>Actinomycetota</taxon>
        <taxon>Actinomycetes</taxon>
        <taxon>Micromonosporales</taxon>
        <taxon>Micromonosporaceae</taxon>
        <taxon>Phytomonospora</taxon>
    </lineage>
</organism>
<keyword evidence="3" id="KW-1185">Reference proteome</keyword>
<keyword evidence="1" id="KW-0472">Membrane</keyword>
<sequence length="77" mass="8412">MAADSHSASTKGGVSITRIVVGVVIVGLALWFIFANTRTATVQLWIAKVSMPMWITLIVTFAAGWIVGLLLRRRKKD</sequence>
<dbReference type="AlphaFoldDB" id="A0A841G721"/>
<proteinExistence type="predicted"/>
<gene>
    <name evidence="2" type="ORF">HNR73_007769</name>
</gene>
<evidence type="ECO:0000256" key="1">
    <source>
        <dbReference type="SAM" id="Phobius"/>
    </source>
</evidence>
<feature type="transmembrane region" description="Helical" evidence="1">
    <location>
        <begin position="54"/>
        <end position="71"/>
    </location>
</feature>
<dbReference type="EMBL" id="JACHGT010000027">
    <property type="protein sequence ID" value="MBB6039870.1"/>
    <property type="molecule type" value="Genomic_DNA"/>
</dbReference>
<protein>
    <submittedName>
        <fullName evidence="2">Putative integral membrane protein</fullName>
    </submittedName>
</protein>
<name>A0A841G721_9ACTN</name>
<evidence type="ECO:0000313" key="2">
    <source>
        <dbReference type="EMBL" id="MBB6039870.1"/>
    </source>
</evidence>
<keyword evidence="1" id="KW-1133">Transmembrane helix</keyword>
<dbReference type="Proteomes" id="UP000548476">
    <property type="component" value="Unassembled WGS sequence"/>
</dbReference>
<accession>A0A841G721</accession>
<reference evidence="2 3" key="1">
    <citation type="submission" date="2020-08" db="EMBL/GenBank/DDBJ databases">
        <title>Genomic Encyclopedia of Type Strains, Phase IV (KMG-IV): sequencing the most valuable type-strain genomes for metagenomic binning, comparative biology and taxonomic classification.</title>
        <authorList>
            <person name="Goeker M."/>
        </authorList>
    </citation>
    <scope>NUCLEOTIDE SEQUENCE [LARGE SCALE GENOMIC DNA]</scope>
    <source>
        <strain evidence="2 3">YIM 65646</strain>
    </source>
</reference>
<dbReference type="RefSeq" id="WP_184792950.1">
    <property type="nucleotide sequence ID" value="NZ_BONT01000104.1"/>
</dbReference>
<keyword evidence="1" id="KW-0812">Transmembrane</keyword>
<comment type="caution">
    <text evidence="2">The sequence shown here is derived from an EMBL/GenBank/DDBJ whole genome shotgun (WGS) entry which is preliminary data.</text>
</comment>
<feature type="transmembrane region" description="Helical" evidence="1">
    <location>
        <begin position="12"/>
        <end position="34"/>
    </location>
</feature>
<evidence type="ECO:0000313" key="3">
    <source>
        <dbReference type="Proteomes" id="UP000548476"/>
    </source>
</evidence>